<keyword evidence="2" id="KW-0963">Cytoplasm</keyword>
<evidence type="ECO:0000313" key="9">
    <source>
        <dbReference type="Proteomes" id="UP000095488"/>
    </source>
</evidence>
<dbReference type="SUPFAM" id="SSF47413">
    <property type="entry name" value="lambda repressor-like DNA-binding domains"/>
    <property type="match status" value="1"/>
</dbReference>
<dbReference type="PANTHER" id="PTHR46630:SF1">
    <property type="entry name" value="TETRATRICOPEPTIDE REPEAT PROTEIN 29"/>
    <property type="match status" value="1"/>
</dbReference>
<evidence type="ECO:0000256" key="5">
    <source>
        <dbReference type="ARBA" id="ARBA00038253"/>
    </source>
</evidence>
<sequence length="433" mass="50473">MEILSLGEKIKKRRKELNMTLKDLAGDRITPGQISLVESGRSNPSMDLLEYLAFSLSTSVEYLMETEKTQAEKISLYFEQVAEGAILSGDTKKAEEYIENALNYAKKYKLEYRKAKCLYLKGLIYLNDKVFIKAQQYFMSANSLFIKTGSHIDIVNTYLNISKISIEAKAYYSANSYLKEAEKIYLENKLSQDIILGEIYYLLAKNHYFLEDMEKSKRFTALSKNEFEKLYDRRSYAKSLGDLADEYSNVGDMKNAILYSKKSIDIYKEITQLEKMGNIENSLGKLFYEFDNNEESLEHYERARKIREDSKDIEILDTLINICENYIKVKNITKCIEILKIIKSNLSVDNIEKIIEYNILYFRIHVLQDNVEEAEIILLDALNLANENKLYKKEADIAIKLGKFYLEYKRDYEAAKYLDYGINTLKKAEIIKK</sequence>
<comment type="caution">
    <text evidence="8">The sequence shown here is derived from an EMBL/GenBank/DDBJ whole genome shotgun (WGS) entry which is preliminary data.</text>
</comment>
<dbReference type="PROSITE" id="PS50943">
    <property type="entry name" value="HTH_CROC1"/>
    <property type="match status" value="1"/>
</dbReference>
<dbReference type="SMART" id="SM00530">
    <property type="entry name" value="HTH_XRE"/>
    <property type="match status" value="1"/>
</dbReference>
<reference evidence="8 9" key="1">
    <citation type="submission" date="2015-09" db="EMBL/GenBank/DDBJ databases">
        <authorList>
            <consortium name="Pathogen Informatics"/>
            <person name="Wu L."/>
            <person name="Ma J."/>
        </authorList>
    </citation>
    <scope>NUCLEOTIDE SEQUENCE [LARGE SCALE GENOMIC DNA]</scope>
    <source>
        <strain evidence="8 9">2789STDY5834858</strain>
    </source>
</reference>
<dbReference type="InterPro" id="IPR010982">
    <property type="entry name" value="Lambda_DNA-bd_dom_sf"/>
</dbReference>
<dbReference type="InterPro" id="IPR011990">
    <property type="entry name" value="TPR-like_helical_dom_sf"/>
</dbReference>
<dbReference type="SUPFAM" id="SSF48452">
    <property type="entry name" value="TPR-like"/>
    <property type="match status" value="1"/>
</dbReference>
<accession>A0ABP2AQB3</accession>
<dbReference type="InterPro" id="IPR001387">
    <property type="entry name" value="Cro/C1-type_HTH"/>
</dbReference>
<evidence type="ECO:0000256" key="4">
    <source>
        <dbReference type="ARBA" id="ARBA00022803"/>
    </source>
</evidence>
<evidence type="ECO:0000313" key="8">
    <source>
        <dbReference type="EMBL" id="CUN64988.1"/>
    </source>
</evidence>
<dbReference type="SMART" id="SM00028">
    <property type="entry name" value="TPR"/>
    <property type="match status" value="4"/>
</dbReference>
<evidence type="ECO:0000256" key="2">
    <source>
        <dbReference type="ARBA" id="ARBA00022490"/>
    </source>
</evidence>
<comment type="subcellular location">
    <subcellularLocation>
        <location evidence="1">Cytoplasm</location>
    </subcellularLocation>
</comment>
<dbReference type="Proteomes" id="UP000095488">
    <property type="component" value="Unassembled WGS sequence"/>
</dbReference>
<keyword evidence="9" id="KW-1185">Reference proteome</keyword>
<dbReference type="CDD" id="cd00093">
    <property type="entry name" value="HTH_XRE"/>
    <property type="match status" value="1"/>
</dbReference>
<feature type="domain" description="HTH cro/C1-type" evidence="7">
    <location>
        <begin position="10"/>
        <end position="63"/>
    </location>
</feature>
<dbReference type="InterPro" id="IPR051476">
    <property type="entry name" value="Bac_ResReg_Asp_Phosphatase"/>
</dbReference>
<comment type="similarity">
    <text evidence="5">Belongs to the Rap family.</text>
</comment>
<dbReference type="Gene3D" id="1.25.40.10">
    <property type="entry name" value="Tetratricopeptide repeat domain"/>
    <property type="match status" value="2"/>
</dbReference>
<proteinExistence type="inferred from homology"/>
<dbReference type="RefSeq" id="WP_055257767.1">
    <property type="nucleotide sequence ID" value="NZ_BCMV01000039.1"/>
</dbReference>
<evidence type="ECO:0000259" key="7">
    <source>
        <dbReference type="PROSITE" id="PS50943"/>
    </source>
</evidence>
<dbReference type="PANTHER" id="PTHR46630">
    <property type="entry name" value="TETRATRICOPEPTIDE REPEAT PROTEIN 29"/>
    <property type="match status" value="1"/>
</dbReference>
<keyword evidence="3" id="KW-0677">Repeat</keyword>
<evidence type="ECO:0000256" key="3">
    <source>
        <dbReference type="ARBA" id="ARBA00022737"/>
    </source>
</evidence>
<feature type="repeat" description="TPR" evidence="6">
    <location>
        <begin position="277"/>
        <end position="310"/>
    </location>
</feature>
<keyword evidence="4 6" id="KW-0802">TPR repeat</keyword>
<gene>
    <name evidence="8" type="ORF">ERS852473_00745</name>
</gene>
<dbReference type="Pfam" id="PF01381">
    <property type="entry name" value="HTH_3"/>
    <property type="match status" value="1"/>
</dbReference>
<dbReference type="PROSITE" id="PS50005">
    <property type="entry name" value="TPR"/>
    <property type="match status" value="1"/>
</dbReference>
<protein>
    <submittedName>
        <fullName evidence="8">Anaerobic benzoate catabolism transcriptional regulator</fullName>
    </submittedName>
</protein>
<dbReference type="EMBL" id="CYZR01000002">
    <property type="protein sequence ID" value="CUN64988.1"/>
    <property type="molecule type" value="Genomic_DNA"/>
</dbReference>
<dbReference type="Gene3D" id="1.10.260.40">
    <property type="entry name" value="lambda repressor-like DNA-binding domains"/>
    <property type="match status" value="1"/>
</dbReference>
<name>A0ABP2AQB3_SARVE</name>
<evidence type="ECO:0000256" key="1">
    <source>
        <dbReference type="ARBA" id="ARBA00004496"/>
    </source>
</evidence>
<dbReference type="InterPro" id="IPR019734">
    <property type="entry name" value="TPR_rpt"/>
</dbReference>
<organism evidence="8 9">
    <name type="scientific">Sarcina ventriculi</name>
    <name type="common">Clostridium ventriculi</name>
    <dbReference type="NCBI Taxonomy" id="1267"/>
    <lineage>
        <taxon>Bacteria</taxon>
        <taxon>Bacillati</taxon>
        <taxon>Bacillota</taxon>
        <taxon>Clostridia</taxon>
        <taxon>Eubacteriales</taxon>
        <taxon>Clostridiaceae</taxon>
        <taxon>Sarcina</taxon>
    </lineage>
</organism>
<evidence type="ECO:0000256" key="6">
    <source>
        <dbReference type="PROSITE-ProRule" id="PRU00339"/>
    </source>
</evidence>